<proteinExistence type="predicted"/>
<evidence type="ECO:0000313" key="1">
    <source>
        <dbReference type="EMBL" id="KAJ1948558.1"/>
    </source>
</evidence>
<sequence>MQRYAQLKGEQQRLESCLKETISSWKWEQLRDSEDADIVENNSSNGNDSDGDEMLDFEALPAKKNRSGVQISRCAPVGLPPPRPLLHPTAGSQPRLGFNSLRSRITGSKRRPVLEDSLTPPSSRGSPTMRSSSADRLETSSLRSSSSFIRLASYIAEQTDIADIGLAGINMVRAVRGARRKRAMEREREMQRLAKLIRKYHAQLVFVQGELARIDESGVLANGSRKGVPRSKRSAKHIMMDMVRNASAVLLTVLANLCWLLVVLQIARGALSALFVGEPDLTQRFTYFLPALSMAGGIEGRNKSAKGRLPAQLALPRTQLAMPPLITVCQVVSSGLLFAVVMFGILSFGSSVEESVHPLRFLISSYISRLLRARQWDWLPHILLSSDVLAAINPVTDSSVSPMAKHVEIPSKMVGRTSRIFYSSSSDLTSFYRGVQRESLAYYPRIAGEGVGKACVSAVGTTAYAGD</sequence>
<evidence type="ECO:0000313" key="2">
    <source>
        <dbReference type="Proteomes" id="UP001150603"/>
    </source>
</evidence>
<gene>
    <name evidence="1" type="ORF">FBU59_001537</name>
</gene>
<accession>A0ACC1JDR7</accession>
<reference evidence="1" key="1">
    <citation type="submission" date="2022-07" db="EMBL/GenBank/DDBJ databases">
        <title>Phylogenomic reconstructions and comparative analyses of Kickxellomycotina fungi.</title>
        <authorList>
            <person name="Reynolds N.K."/>
            <person name="Stajich J.E."/>
            <person name="Barry K."/>
            <person name="Grigoriev I.V."/>
            <person name="Crous P."/>
            <person name="Smith M.E."/>
        </authorList>
    </citation>
    <scope>NUCLEOTIDE SEQUENCE</scope>
    <source>
        <strain evidence="1">NRRL 5244</strain>
    </source>
</reference>
<keyword evidence="2" id="KW-1185">Reference proteome</keyword>
<protein>
    <submittedName>
        <fullName evidence="1">Uncharacterized protein</fullName>
    </submittedName>
</protein>
<dbReference type="Proteomes" id="UP001150603">
    <property type="component" value="Unassembled WGS sequence"/>
</dbReference>
<dbReference type="EMBL" id="JANBPW010000695">
    <property type="protein sequence ID" value="KAJ1948558.1"/>
    <property type="molecule type" value="Genomic_DNA"/>
</dbReference>
<comment type="caution">
    <text evidence="1">The sequence shown here is derived from an EMBL/GenBank/DDBJ whole genome shotgun (WGS) entry which is preliminary data.</text>
</comment>
<organism evidence="1 2">
    <name type="scientific">Linderina macrospora</name>
    <dbReference type="NCBI Taxonomy" id="4868"/>
    <lineage>
        <taxon>Eukaryota</taxon>
        <taxon>Fungi</taxon>
        <taxon>Fungi incertae sedis</taxon>
        <taxon>Zoopagomycota</taxon>
        <taxon>Kickxellomycotina</taxon>
        <taxon>Kickxellomycetes</taxon>
        <taxon>Kickxellales</taxon>
        <taxon>Kickxellaceae</taxon>
        <taxon>Linderina</taxon>
    </lineage>
</organism>
<name>A0ACC1JDR7_9FUNG</name>